<dbReference type="SUPFAM" id="SSF46626">
    <property type="entry name" value="Cytochrome c"/>
    <property type="match status" value="1"/>
</dbReference>
<feature type="transmembrane region" description="Helical" evidence="10">
    <location>
        <begin position="6"/>
        <end position="26"/>
    </location>
</feature>
<accession>A0A9W6GTZ5</accession>
<keyword evidence="6 10" id="KW-1133">Transmembrane helix</keyword>
<comment type="caution">
    <text evidence="12">The sequence shown here is derived from an EMBL/GenBank/DDBJ whole genome shotgun (WGS) entry which is preliminary data.</text>
</comment>
<keyword evidence="3 9" id="KW-0349">Heme</keyword>
<dbReference type="InterPro" id="IPR036909">
    <property type="entry name" value="Cyt_c-like_dom_sf"/>
</dbReference>
<keyword evidence="7 9" id="KW-0408">Iron</keyword>
<dbReference type="Pfam" id="PF05425">
    <property type="entry name" value="CopD"/>
    <property type="match status" value="1"/>
</dbReference>
<keyword evidence="5 9" id="KW-0479">Metal-binding</keyword>
<feature type="domain" description="Cytochrome c" evidence="11">
    <location>
        <begin position="379"/>
        <end position="472"/>
    </location>
</feature>
<evidence type="ECO:0000256" key="4">
    <source>
        <dbReference type="ARBA" id="ARBA00022692"/>
    </source>
</evidence>
<dbReference type="RefSeq" id="WP_281802395.1">
    <property type="nucleotide sequence ID" value="NZ_BSEC01000001.1"/>
</dbReference>
<dbReference type="GO" id="GO:0020037">
    <property type="term" value="F:heme binding"/>
    <property type="evidence" value="ECO:0007669"/>
    <property type="project" value="InterPro"/>
</dbReference>
<dbReference type="InterPro" id="IPR009056">
    <property type="entry name" value="Cyt_c-like_dom"/>
</dbReference>
<evidence type="ECO:0000256" key="8">
    <source>
        <dbReference type="ARBA" id="ARBA00023136"/>
    </source>
</evidence>
<reference evidence="12" key="1">
    <citation type="journal article" date="2023" name="Int. J. Syst. Evol. Microbiol.">
        <title>Methylocystis iwaonis sp. nov., a type II methane-oxidizing bacterium from surface soil of a rice paddy field in Japan, and emended description of the genus Methylocystis (ex Whittenbury et al. 1970) Bowman et al. 1993.</title>
        <authorList>
            <person name="Kaise H."/>
            <person name="Sawadogo J.B."/>
            <person name="Alam M.S."/>
            <person name="Ueno C."/>
            <person name="Dianou D."/>
            <person name="Shinjo R."/>
            <person name="Asakawa S."/>
        </authorList>
    </citation>
    <scope>NUCLEOTIDE SEQUENCE</scope>
    <source>
        <strain evidence="12">LMG27198</strain>
    </source>
</reference>
<feature type="transmembrane region" description="Helical" evidence="10">
    <location>
        <begin position="38"/>
        <end position="63"/>
    </location>
</feature>
<keyword evidence="4 10" id="KW-0812">Transmembrane</keyword>
<evidence type="ECO:0000256" key="3">
    <source>
        <dbReference type="ARBA" id="ARBA00022617"/>
    </source>
</evidence>
<dbReference type="GO" id="GO:0006825">
    <property type="term" value="P:copper ion transport"/>
    <property type="evidence" value="ECO:0007669"/>
    <property type="project" value="InterPro"/>
</dbReference>
<dbReference type="Pfam" id="PF00034">
    <property type="entry name" value="Cytochrom_C"/>
    <property type="match status" value="1"/>
</dbReference>
<comment type="subcellular location">
    <subcellularLocation>
        <location evidence="1">Cell membrane</location>
        <topology evidence="1">Multi-pass membrane protein</topology>
    </subcellularLocation>
</comment>
<dbReference type="PROSITE" id="PS51007">
    <property type="entry name" value="CYTC"/>
    <property type="match status" value="1"/>
</dbReference>
<dbReference type="InterPro" id="IPR008457">
    <property type="entry name" value="Cu-R_CopD_dom"/>
</dbReference>
<keyword evidence="8 10" id="KW-0472">Membrane</keyword>
<evidence type="ECO:0000313" key="13">
    <source>
        <dbReference type="Proteomes" id="UP001144323"/>
    </source>
</evidence>
<dbReference type="AlphaFoldDB" id="A0A9W6GTZ5"/>
<feature type="transmembrane region" description="Helical" evidence="10">
    <location>
        <begin position="146"/>
        <end position="166"/>
    </location>
</feature>
<dbReference type="EMBL" id="BSEC01000001">
    <property type="protein sequence ID" value="GLI92898.1"/>
    <property type="molecule type" value="Genomic_DNA"/>
</dbReference>
<evidence type="ECO:0000256" key="1">
    <source>
        <dbReference type="ARBA" id="ARBA00004651"/>
    </source>
</evidence>
<evidence type="ECO:0000256" key="6">
    <source>
        <dbReference type="ARBA" id="ARBA00022989"/>
    </source>
</evidence>
<evidence type="ECO:0000313" key="12">
    <source>
        <dbReference type="EMBL" id="GLI92898.1"/>
    </source>
</evidence>
<evidence type="ECO:0000256" key="9">
    <source>
        <dbReference type="PROSITE-ProRule" id="PRU00433"/>
    </source>
</evidence>
<dbReference type="Proteomes" id="UP001144323">
    <property type="component" value="Unassembled WGS sequence"/>
</dbReference>
<dbReference type="Gene3D" id="1.10.760.10">
    <property type="entry name" value="Cytochrome c-like domain"/>
    <property type="match status" value="1"/>
</dbReference>
<feature type="transmembrane region" description="Helical" evidence="10">
    <location>
        <begin position="342"/>
        <end position="360"/>
    </location>
</feature>
<evidence type="ECO:0000256" key="5">
    <source>
        <dbReference type="ARBA" id="ARBA00022723"/>
    </source>
</evidence>
<feature type="transmembrane region" description="Helical" evidence="10">
    <location>
        <begin position="83"/>
        <end position="103"/>
    </location>
</feature>
<dbReference type="InterPro" id="IPR032694">
    <property type="entry name" value="CopC/D"/>
</dbReference>
<name>A0A9W6GTZ5_9HYPH</name>
<evidence type="ECO:0000256" key="7">
    <source>
        <dbReference type="ARBA" id="ARBA00023004"/>
    </source>
</evidence>
<feature type="transmembrane region" description="Helical" evidence="10">
    <location>
        <begin position="225"/>
        <end position="244"/>
    </location>
</feature>
<evidence type="ECO:0000256" key="10">
    <source>
        <dbReference type="SAM" id="Phobius"/>
    </source>
</evidence>
<dbReference type="GO" id="GO:0005886">
    <property type="term" value="C:plasma membrane"/>
    <property type="evidence" value="ECO:0007669"/>
    <property type="project" value="UniProtKB-SubCell"/>
</dbReference>
<gene>
    <name evidence="12" type="ORF">LMG27198_18900</name>
</gene>
<proteinExistence type="predicted"/>
<organism evidence="12 13">
    <name type="scientific">Methylocystis echinoides</name>
    <dbReference type="NCBI Taxonomy" id="29468"/>
    <lineage>
        <taxon>Bacteria</taxon>
        <taxon>Pseudomonadati</taxon>
        <taxon>Pseudomonadota</taxon>
        <taxon>Alphaproteobacteria</taxon>
        <taxon>Hyphomicrobiales</taxon>
        <taxon>Methylocystaceae</taxon>
        <taxon>Methylocystis</taxon>
    </lineage>
</organism>
<dbReference type="PANTHER" id="PTHR34820">
    <property type="entry name" value="INNER MEMBRANE PROTEIN YEBZ"/>
    <property type="match status" value="1"/>
</dbReference>
<feature type="transmembrane region" description="Helical" evidence="10">
    <location>
        <begin position="265"/>
        <end position="285"/>
    </location>
</feature>
<feature type="transmembrane region" description="Helical" evidence="10">
    <location>
        <begin position="187"/>
        <end position="205"/>
    </location>
</feature>
<evidence type="ECO:0000259" key="11">
    <source>
        <dbReference type="PROSITE" id="PS51007"/>
    </source>
</evidence>
<keyword evidence="13" id="KW-1185">Reference proteome</keyword>
<dbReference type="GO" id="GO:0009055">
    <property type="term" value="F:electron transfer activity"/>
    <property type="evidence" value="ECO:0007669"/>
    <property type="project" value="InterPro"/>
</dbReference>
<keyword evidence="2" id="KW-1003">Cell membrane</keyword>
<dbReference type="GO" id="GO:0046872">
    <property type="term" value="F:metal ion binding"/>
    <property type="evidence" value="ECO:0007669"/>
    <property type="project" value="UniProtKB-KW"/>
</dbReference>
<evidence type="ECO:0000256" key="2">
    <source>
        <dbReference type="ARBA" id="ARBA00022475"/>
    </source>
</evidence>
<protein>
    <recommendedName>
        <fullName evidence="11">Cytochrome c domain-containing protein</fullName>
    </recommendedName>
</protein>
<feature type="transmembrane region" description="Helical" evidence="10">
    <location>
        <begin position="115"/>
        <end position="134"/>
    </location>
</feature>
<dbReference type="PANTHER" id="PTHR34820:SF4">
    <property type="entry name" value="INNER MEMBRANE PROTEIN YEBZ"/>
    <property type="match status" value="1"/>
</dbReference>
<feature type="transmembrane region" description="Helical" evidence="10">
    <location>
        <begin position="314"/>
        <end position="335"/>
    </location>
</feature>
<sequence length="646" mass="70009">MYLSLAFVRFLESLPSALAVGLLLLPRLIGEDGGRFRVPVAAAAVFRALLGFVLLYLIARQIIPAERPIDSALLWEFTLGTSVGKAWIATQIVAFVFAGLAVARLFVSSDLLDRITLWTGVFVLAMVSVTGHAIDDGLPVWTQVSFLLHTAAGLTWLGGLLGLIWWMFTAHEKPPEVAAKLAERWSMVAKVAVGLVAVTGVAMAYENVGSVPNMLATPYGRLLTLKLALLCAVLLCALAIVRYMHRRPADAFNVDWVGKVGSLEAVFGLGLLGIAGYIAVITPASHETDIYWPLPFRLSYIATWGQKPIFPSPIWWWAIAAGVLAIVAAAVWWTPATREKRLYATPAATIAALFCLAVSFSTEAYTDTYNDPTQDFTAESVTRGMTAFSENCVGCHGAMGEGNGPMSKDLKNAQGLKIEPADLTAPHVGTHTIGDIFHWLTYGGLSGVMPSFSHVLDVDDRWDMINYLLMLSSTNRSRFIGPQAMIQWLIAPDFALAEPKLADPGEEITTFYKLRGKPTLLSFARCNATGDEKAALDASLVKAAEVAHAAGAHHVTVYTGDCPAFAKSREPLRPAAVEKAYSIINRYPNVPYTPEIAQAHFLIDRSGFVRARFKQFGPDDGNASQFGAQAAILAQEPIVEINLHSH</sequence>